<dbReference type="PANTHER" id="PTHR33142">
    <property type="entry name" value="CYCLIN-DEPENDENT PROTEIN KINASE INHIBITOR SMR13"/>
    <property type="match status" value="1"/>
</dbReference>
<keyword evidence="1" id="KW-0649">Protein kinase inhibitor</keyword>
<keyword evidence="2" id="KW-0131">Cell cycle</keyword>
<evidence type="ECO:0000313" key="4">
    <source>
        <dbReference type="EMBL" id="THG14545.1"/>
    </source>
</evidence>
<evidence type="ECO:0000256" key="3">
    <source>
        <dbReference type="SAM" id="MobiDB-lite"/>
    </source>
</evidence>
<dbReference type="InterPro" id="IPR040389">
    <property type="entry name" value="SMR"/>
</dbReference>
<feature type="compositionally biased region" description="Low complexity" evidence="3">
    <location>
        <begin position="13"/>
        <end position="24"/>
    </location>
</feature>
<feature type="region of interest" description="Disordered" evidence="3">
    <location>
        <begin position="153"/>
        <end position="194"/>
    </location>
</feature>
<dbReference type="GO" id="GO:0032875">
    <property type="term" value="P:regulation of DNA endoreduplication"/>
    <property type="evidence" value="ECO:0007669"/>
    <property type="project" value="InterPro"/>
</dbReference>
<sequence>MNTDKSKSKAKSKAPAVPAQPKTQSKPKSKSKTQSKPISPSAQPKVKSKNKSKLSKDEVLQENIIKANTKDPFHLFPPLLSLSALLCSALAGNLQPKRCLLQFFFKVLIGFRFLFKMGFSKKHQVDIGPESEGKKWVIAGIAIRAPLKSITTKPKERGCDDDEASLTTPTARESRIPERLPCPPAPRKRRPSSTCHYNGAREFFTPPDLESVFIRHVESAN</sequence>
<protein>
    <submittedName>
        <fullName evidence="4">Uncharacterized protein</fullName>
    </submittedName>
</protein>
<dbReference type="AlphaFoldDB" id="A0A4S4EFI1"/>
<dbReference type="EMBL" id="SDRB02005261">
    <property type="protein sequence ID" value="THG14545.1"/>
    <property type="molecule type" value="Genomic_DNA"/>
</dbReference>
<evidence type="ECO:0000256" key="2">
    <source>
        <dbReference type="ARBA" id="ARBA00023306"/>
    </source>
</evidence>
<evidence type="ECO:0000256" key="1">
    <source>
        <dbReference type="ARBA" id="ARBA00023013"/>
    </source>
</evidence>
<accession>A0A4S4EFI1</accession>
<name>A0A4S4EFI1_CAMSN</name>
<dbReference type="STRING" id="542762.A0A4S4EFI1"/>
<evidence type="ECO:0000313" key="5">
    <source>
        <dbReference type="Proteomes" id="UP000306102"/>
    </source>
</evidence>
<proteinExistence type="predicted"/>
<organism evidence="4 5">
    <name type="scientific">Camellia sinensis var. sinensis</name>
    <name type="common">China tea</name>
    <dbReference type="NCBI Taxonomy" id="542762"/>
    <lineage>
        <taxon>Eukaryota</taxon>
        <taxon>Viridiplantae</taxon>
        <taxon>Streptophyta</taxon>
        <taxon>Embryophyta</taxon>
        <taxon>Tracheophyta</taxon>
        <taxon>Spermatophyta</taxon>
        <taxon>Magnoliopsida</taxon>
        <taxon>eudicotyledons</taxon>
        <taxon>Gunneridae</taxon>
        <taxon>Pentapetalae</taxon>
        <taxon>asterids</taxon>
        <taxon>Ericales</taxon>
        <taxon>Theaceae</taxon>
        <taxon>Camellia</taxon>
    </lineage>
</organism>
<comment type="caution">
    <text evidence="4">The sequence shown here is derived from an EMBL/GenBank/DDBJ whole genome shotgun (WGS) entry which is preliminary data.</text>
</comment>
<gene>
    <name evidence="4" type="ORF">TEA_011122</name>
</gene>
<dbReference type="Proteomes" id="UP000306102">
    <property type="component" value="Unassembled WGS sequence"/>
</dbReference>
<keyword evidence="5" id="KW-1185">Reference proteome</keyword>
<reference evidence="4 5" key="1">
    <citation type="journal article" date="2018" name="Proc. Natl. Acad. Sci. U.S.A.">
        <title>Draft genome sequence of Camellia sinensis var. sinensis provides insights into the evolution of the tea genome and tea quality.</title>
        <authorList>
            <person name="Wei C."/>
            <person name="Yang H."/>
            <person name="Wang S."/>
            <person name="Zhao J."/>
            <person name="Liu C."/>
            <person name="Gao L."/>
            <person name="Xia E."/>
            <person name="Lu Y."/>
            <person name="Tai Y."/>
            <person name="She G."/>
            <person name="Sun J."/>
            <person name="Cao H."/>
            <person name="Tong W."/>
            <person name="Gao Q."/>
            <person name="Li Y."/>
            <person name="Deng W."/>
            <person name="Jiang X."/>
            <person name="Wang W."/>
            <person name="Chen Q."/>
            <person name="Zhang S."/>
            <person name="Li H."/>
            <person name="Wu J."/>
            <person name="Wang P."/>
            <person name="Li P."/>
            <person name="Shi C."/>
            <person name="Zheng F."/>
            <person name="Jian J."/>
            <person name="Huang B."/>
            <person name="Shan D."/>
            <person name="Shi M."/>
            <person name="Fang C."/>
            <person name="Yue Y."/>
            <person name="Li F."/>
            <person name="Li D."/>
            <person name="Wei S."/>
            <person name="Han B."/>
            <person name="Jiang C."/>
            <person name="Yin Y."/>
            <person name="Xia T."/>
            <person name="Zhang Z."/>
            <person name="Bennetzen J.L."/>
            <person name="Zhao S."/>
            <person name="Wan X."/>
        </authorList>
    </citation>
    <scope>NUCLEOTIDE SEQUENCE [LARGE SCALE GENOMIC DNA]</scope>
    <source>
        <strain evidence="5">cv. Shuchazao</strain>
        <tissue evidence="4">Leaf</tissue>
    </source>
</reference>
<dbReference type="GO" id="GO:0004860">
    <property type="term" value="F:protein kinase inhibitor activity"/>
    <property type="evidence" value="ECO:0007669"/>
    <property type="project" value="UniProtKB-KW"/>
</dbReference>
<dbReference type="PANTHER" id="PTHR33142:SF40">
    <property type="entry name" value="CYCLIN-DEPENDENT PROTEIN KINASE INHIBITOR SMR6"/>
    <property type="match status" value="1"/>
</dbReference>
<feature type="region of interest" description="Disordered" evidence="3">
    <location>
        <begin position="1"/>
        <end position="55"/>
    </location>
</feature>